<feature type="transmembrane region" description="Helical" evidence="8">
    <location>
        <begin position="453"/>
        <end position="472"/>
    </location>
</feature>
<dbReference type="NCBIfam" id="TIGR00771">
    <property type="entry name" value="DcuC"/>
    <property type="match status" value="1"/>
</dbReference>
<dbReference type="Pfam" id="PF03606">
    <property type="entry name" value="DcuC"/>
    <property type="match status" value="1"/>
</dbReference>
<reference evidence="9 10" key="1">
    <citation type="submission" date="2018-06" db="EMBL/GenBank/DDBJ databases">
        <authorList>
            <consortium name="Pathogen Informatics"/>
            <person name="Doyle S."/>
        </authorList>
    </citation>
    <scope>NUCLEOTIDE SEQUENCE [LARGE SCALE GENOMIC DNA]</scope>
    <source>
        <strain evidence="9 10">NCTC13294</strain>
    </source>
</reference>
<dbReference type="Proteomes" id="UP000254572">
    <property type="component" value="Unassembled WGS sequence"/>
</dbReference>
<evidence type="ECO:0000256" key="4">
    <source>
        <dbReference type="ARBA" id="ARBA00022475"/>
    </source>
</evidence>
<evidence type="ECO:0000256" key="1">
    <source>
        <dbReference type="ARBA" id="ARBA00004651"/>
    </source>
</evidence>
<dbReference type="NCBIfam" id="NF037994">
    <property type="entry name" value="DcuC_1"/>
    <property type="match status" value="1"/>
</dbReference>
<dbReference type="PANTHER" id="PTHR42002">
    <property type="entry name" value="ANAEROBIC C4-DICARBOXYLATE TRANSPORTER DCUC-RELATED"/>
    <property type="match status" value="1"/>
</dbReference>
<evidence type="ECO:0000256" key="2">
    <source>
        <dbReference type="ARBA" id="ARBA00005275"/>
    </source>
</evidence>
<organism evidence="9 10">
    <name type="scientific">Cardiobacterium valvarum</name>
    <dbReference type="NCBI Taxonomy" id="194702"/>
    <lineage>
        <taxon>Bacteria</taxon>
        <taxon>Pseudomonadati</taxon>
        <taxon>Pseudomonadota</taxon>
        <taxon>Gammaproteobacteria</taxon>
        <taxon>Cardiobacteriales</taxon>
        <taxon>Cardiobacteriaceae</taxon>
        <taxon>Cardiobacterium</taxon>
    </lineage>
</organism>
<dbReference type="EMBL" id="UFUW01000001">
    <property type="protein sequence ID" value="SUX17860.1"/>
    <property type="molecule type" value="Genomic_DNA"/>
</dbReference>
<dbReference type="RefSeq" id="WP_172542121.1">
    <property type="nucleotide sequence ID" value="NZ_JBHLZC010000001.1"/>
</dbReference>
<feature type="transmembrane region" description="Helical" evidence="8">
    <location>
        <begin position="74"/>
        <end position="93"/>
    </location>
</feature>
<dbReference type="GO" id="GO:0005886">
    <property type="term" value="C:plasma membrane"/>
    <property type="evidence" value="ECO:0007669"/>
    <property type="project" value="UniProtKB-SubCell"/>
</dbReference>
<evidence type="ECO:0000256" key="3">
    <source>
        <dbReference type="ARBA" id="ARBA00022448"/>
    </source>
</evidence>
<dbReference type="InterPro" id="IPR004669">
    <property type="entry name" value="C4_dicarb_anaerob_car"/>
</dbReference>
<feature type="transmembrane region" description="Helical" evidence="8">
    <location>
        <begin position="362"/>
        <end position="382"/>
    </location>
</feature>
<dbReference type="NCBIfam" id="NF007937">
    <property type="entry name" value="PRK10654.1"/>
    <property type="match status" value="1"/>
</dbReference>
<sequence length="474" mass="50018">MSLIIGFLTIFLVGYLIIRGYNAKGVLFVAGVALMLFAVAFLGKPIGGEKATGLFYVDISNLIYNLMANRGGGLGLLIMVLIGFSAYMSHIGANDTVIRILSHPLGYIRSPYVLMIGGFFIGSLLSFAISSATALGAFLMATLFPILTSLGISRPSAAAVCATTAMMTLAPTAPDVVLAAEQAHISVKSYAFTYMIPMSVLAILATAVAHFFWQPFCDRREGLVSQSSGERVSMDLSTLKKAPWFYMLLPFLPIAGMLIFDGKIEIGGRVMPEMSLGAVVVLTLIISLVIEYIRSLYHRCKGEQQGSGAKALYEGLEVAYREMGAAFAGVVILLIAAGVFSEGLSSIGFVNDMIALVEKSGSAATIMMLALVGITLLVVVASGSGNAAFYSFVEIAPKLADKLGINPAYLILPMQQASNVGRTLSPVSGVIVAVSGAGNLSPMLLVKRTSVPTLAALTVVIVYTLVFVPLHLPT</sequence>
<feature type="transmembrane region" description="Helical" evidence="8">
    <location>
        <begin position="26"/>
        <end position="43"/>
    </location>
</feature>
<dbReference type="AlphaFoldDB" id="A0A381DXE9"/>
<comment type="similarity">
    <text evidence="2">Belongs to the DcuC/DcuD transporter (TC 2.A.61) family.</text>
</comment>
<evidence type="ECO:0000256" key="7">
    <source>
        <dbReference type="ARBA" id="ARBA00023136"/>
    </source>
</evidence>
<keyword evidence="3" id="KW-0813">Transport</keyword>
<keyword evidence="4" id="KW-1003">Cell membrane</keyword>
<evidence type="ECO:0000256" key="8">
    <source>
        <dbReference type="SAM" id="Phobius"/>
    </source>
</evidence>
<feature type="transmembrane region" description="Helical" evidence="8">
    <location>
        <begin position="427"/>
        <end position="446"/>
    </location>
</feature>
<dbReference type="PANTHER" id="PTHR42002:SF2">
    <property type="entry name" value="ANAEROBIC C4-DICARBOXYLATE TRANSPORTER DCUC-RELATED"/>
    <property type="match status" value="1"/>
</dbReference>
<dbReference type="InterPro" id="IPR018385">
    <property type="entry name" value="C4_dicarb_anaerob_car-like"/>
</dbReference>
<keyword evidence="10" id="KW-1185">Reference proteome</keyword>
<evidence type="ECO:0000256" key="5">
    <source>
        <dbReference type="ARBA" id="ARBA00022692"/>
    </source>
</evidence>
<feature type="transmembrane region" description="Helical" evidence="8">
    <location>
        <begin position="113"/>
        <end position="144"/>
    </location>
</feature>
<keyword evidence="6 8" id="KW-1133">Transmembrane helix</keyword>
<feature type="transmembrane region" description="Helical" evidence="8">
    <location>
        <begin position="244"/>
        <end position="262"/>
    </location>
</feature>
<evidence type="ECO:0000313" key="9">
    <source>
        <dbReference type="EMBL" id="SUX17860.1"/>
    </source>
</evidence>
<feature type="transmembrane region" description="Helical" evidence="8">
    <location>
        <begin position="274"/>
        <end position="293"/>
    </location>
</feature>
<proteinExistence type="inferred from homology"/>
<evidence type="ECO:0000313" key="10">
    <source>
        <dbReference type="Proteomes" id="UP000254572"/>
    </source>
</evidence>
<accession>A0A381DXE9</accession>
<dbReference type="GO" id="GO:0015556">
    <property type="term" value="F:C4-dicarboxylate transmembrane transporter activity"/>
    <property type="evidence" value="ECO:0007669"/>
    <property type="project" value="InterPro"/>
</dbReference>
<name>A0A381DXE9_9GAMM</name>
<protein>
    <submittedName>
        <fullName evidence="9">Cryptic C4-dicarboxylate transporter DcuD</fullName>
    </submittedName>
</protein>
<evidence type="ECO:0000256" key="6">
    <source>
        <dbReference type="ARBA" id="ARBA00022989"/>
    </source>
</evidence>
<gene>
    <name evidence="9" type="primary">dcuD_1</name>
    <name evidence="9" type="ORF">NCTC13294_00144</name>
</gene>
<keyword evidence="7 8" id="KW-0472">Membrane</keyword>
<feature type="transmembrane region" description="Helical" evidence="8">
    <location>
        <begin position="191"/>
        <end position="213"/>
    </location>
</feature>
<comment type="subcellular location">
    <subcellularLocation>
        <location evidence="1">Cell membrane</location>
        <topology evidence="1">Multi-pass membrane protein</topology>
    </subcellularLocation>
</comment>
<feature type="transmembrane region" description="Helical" evidence="8">
    <location>
        <begin position="325"/>
        <end position="350"/>
    </location>
</feature>
<keyword evidence="5 8" id="KW-0812">Transmembrane</keyword>